<evidence type="ECO:0000256" key="3">
    <source>
        <dbReference type="ARBA" id="ARBA00023125"/>
    </source>
</evidence>
<dbReference type="GO" id="GO:0003700">
    <property type="term" value="F:DNA-binding transcription factor activity"/>
    <property type="evidence" value="ECO:0007669"/>
    <property type="project" value="InterPro"/>
</dbReference>
<keyword evidence="3" id="KW-0238">DNA-binding</keyword>
<keyword evidence="5" id="KW-0539">Nucleus</keyword>
<dbReference type="AlphaFoldDB" id="A0AAQ3JQP6"/>
<comment type="subcellular location">
    <subcellularLocation>
        <location evidence="1">Nucleus</location>
    </subcellularLocation>
</comment>
<dbReference type="GO" id="GO:0009873">
    <property type="term" value="P:ethylene-activated signaling pathway"/>
    <property type="evidence" value="ECO:0007669"/>
    <property type="project" value="InterPro"/>
</dbReference>
<dbReference type="SMART" id="SM00380">
    <property type="entry name" value="AP2"/>
    <property type="match status" value="1"/>
</dbReference>
<dbReference type="FunFam" id="3.30.730.10:FF:000001">
    <property type="entry name" value="Ethylene-responsive transcription factor 2"/>
    <property type="match status" value="1"/>
</dbReference>
<keyword evidence="4" id="KW-0804">Transcription</keyword>
<dbReference type="GO" id="GO:0005634">
    <property type="term" value="C:nucleus"/>
    <property type="evidence" value="ECO:0007669"/>
    <property type="project" value="UniProtKB-SubCell"/>
</dbReference>
<keyword evidence="8" id="KW-1185">Reference proteome</keyword>
<dbReference type="PANTHER" id="PTHR31190">
    <property type="entry name" value="DNA-BINDING DOMAIN"/>
    <property type="match status" value="1"/>
</dbReference>
<dbReference type="SUPFAM" id="SSF54171">
    <property type="entry name" value="DNA-binding domain"/>
    <property type="match status" value="1"/>
</dbReference>
<evidence type="ECO:0000256" key="1">
    <source>
        <dbReference type="ARBA" id="ARBA00004123"/>
    </source>
</evidence>
<dbReference type="PROSITE" id="PS51032">
    <property type="entry name" value="AP2_ERF"/>
    <property type="match status" value="1"/>
</dbReference>
<keyword evidence="2" id="KW-0805">Transcription regulation</keyword>
<dbReference type="InterPro" id="IPR016177">
    <property type="entry name" value="DNA-bd_dom_sf"/>
</dbReference>
<protein>
    <recommendedName>
        <fullName evidence="6">AP2/ERF domain-containing protein</fullName>
    </recommendedName>
</protein>
<evidence type="ECO:0000259" key="6">
    <source>
        <dbReference type="PROSITE" id="PS51032"/>
    </source>
</evidence>
<dbReference type="Proteomes" id="UP001327560">
    <property type="component" value="Chromosome 1"/>
</dbReference>
<dbReference type="PANTHER" id="PTHR31190:SF376">
    <property type="entry name" value="EREB-LIKE PROTEIN"/>
    <property type="match status" value="1"/>
</dbReference>
<dbReference type="PRINTS" id="PR00367">
    <property type="entry name" value="ETHRSPELEMNT"/>
</dbReference>
<reference evidence="7 8" key="1">
    <citation type="submission" date="2023-10" db="EMBL/GenBank/DDBJ databases">
        <title>Chromosome-scale genome assembly provides insights into flower coloration mechanisms of Canna indica.</title>
        <authorList>
            <person name="Li C."/>
        </authorList>
    </citation>
    <scope>NUCLEOTIDE SEQUENCE [LARGE SCALE GENOMIC DNA]</scope>
    <source>
        <tissue evidence="7">Flower</tissue>
    </source>
</reference>
<gene>
    <name evidence="7" type="ORF">Cni_G03103</name>
</gene>
<dbReference type="Pfam" id="PF00847">
    <property type="entry name" value="AP2"/>
    <property type="match status" value="1"/>
</dbReference>
<name>A0AAQ3JQP6_9LILI</name>
<dbReference type="GO" id="GO:0003677">
    <property type="term" value="F:DNA binding"/>
    <property type="evidence" value="ECO:0007669"/>
    <property type="project" value="UniProtKB-KW"/>
</dbReference>
<organism evidence="7 8">
    <name type="scientific">Canna indica</name>
    <name type="common">Indian-shot</name>
    <dbReference type="NCBI Taxonomy" id="4628"/>
    <lineage>
        <taxon>Eukaryota</taxon>
        <taxon>Viridiplantae</taxon>
        <taxon>Streptophyta</taxon>
        <taxon>Embryophyta</taxon>
        <taxon>Tracheophyta</taxon>
        <taxon>Spermatophyta</taxon>
        <taxon>Magnoliopsida</taxon>
        <taxon>Liliopsida</taxon>
        <taxon>Zingiberales</taxon>
        <taxon>Cannaceae</taxon>
        <taxon>Canna</taxon>
    </lineage>
</organism>
<evidence type="ECO:0000256" key="5">
    <source>
        <dbReference type="ARBA" id="ARBA00023242"/>
    </source>
</evidence>
<dbReference type="InterPro" id="IPR044808">
    <property type="entry name" value="ERF_plant"/>
</dbReference>
<proteinExistence type="predicted"/>
<dbReference type="InterPro" id="IPR001471">
    <property type="entry name" value="AP2/ERF_dom"/>
</dbReference>
<dbReference type="EMBL" id="CP136890">
    <property type="protein sequence ID" value="WOK94401.1"/>
    <property type="molecule type" value="Genomic_DNA"/>
</dbReference>
<sequence length="389" mass="43870">MWISFCHVRLTVHYMEEEVNGWSSRGTNMCGGAIISELIPARPRSRLLSADSLWPEMKRKSGRGRGGSEEDMDDEFEADFLEFEQEEGSDCEVFGSTPFDSAYKDKQVSVRPLKVHRPAAKGVKTKRKNQYRGIRRRPWGKWAAEIRDPRKGIRVWLGTFNTAEEAARAYDVEARKIRGVKAKVNFPDEKFQNRLEKPFILEVPKTEMLDVDESFSYLNDQCQDFSSSFDFIQDEKLSSFTGTKSSPVVAGLNFFSDQWSGKLFGRSDNYSIPHTSDPQFVSFHLPAISELESALLQNSSAPTELKNTVGEAVPAMDSPATTSEDLSSFGSYMDYLQKPYLEGSYTNDPTSEDLIDDFTQDASIDLWSFSDLLQMEAFPTAGGPQNSAF</sequence>
<feature type="domain" description="AP2/ERF" evidence="6">
    <location>
        <begin position="130"/>
        <end position="187"/>
    </location>
</feature>
<accession>A0AAQ3JQP6</accession>
<evidence type="ECO:0000313" key="7">
    <source>
        <dbReference type="EMBL" id="WOK94401.1"/>
    </source>
</evidence>
<dbReference type="InterPro" id="IPR036955">
    <property type="entry name" value="AP2/ERF_dom_sf"/>
</dbReference>
<evidence type="ECO:0000256" key="4">
    <source>
        <dbReference type="ARBA" id="ARBA00023163"/>
    </source>
</evidence>
<evidence type="ECO:0000256" key="2">
    <source>
        <dbReference type="ARBA" id="ARBA00023015"/>
    </source>
</evidence>
<evidence type="ECO:0000313" key="8">
    <source>
        <dbReference type="Proteomes" id="UP001327560"/>
    </source>
</evidence>
<dbReference type="CDD" id="cd00018">
    <property type="entry name" value="AP2"/>
    <property type="match status" value="1"/>
</dbReference>
<dbReference type="Gene3D" id="3.30.730.10">
    <property type="entry name" value="AP2/ERF domain"/>
    <property type="match status" value="1"/>
</dbReference>